<proteinExistence type="predicted"/>
<evidence type="ECO:0000313" key="2">
    <source>
        <dbReference type="EMBL" id="CAH2091289.1"/>
    </source>
</evidence>
<comment type="caution">
    <text evidence="2">The sequence shown here is derived from an EMBL/GenBank/DDBJ whole genome shotgun (WGS) entry which is preliminary data.</text>
</comment>
<feature type="chain" id="PRO_5043919715" description="Secreted protein" evidence="1">
    <location>
        <begin position="19"/>
        <end position="124"/>
    </location>
</feature>
<sequence length="124" mass="13874">MMFHHSAFGLFLSALSLMTDVPETLECSLSSRGLVHIHDRGKKLGLSRHLDSSLLRRMEAAETSDSLSISASTCLVLQKLQAASGICERWYMYLIGYTKFCCFLCDWDSRAKANNKAKPRWPGG</sequence>
<organism evidence="2 3">
    <name type="scientific">Euphydryas editha</name>
    <name type="common">Edith's checkerspot</name>
    <dbReference type="NCBI Taxonomy" id="104508"/>
    <lineage>
        <taxon>Eukaryota</taxon>
        <taxon>Metazoa</taxon>
        <taxon>Ecdysozoa</taxon>
        <taxon>Arthropoda</taxon>
        <taxon>Hexapoda</taxon>
        <taxon>Insecta</taxon>
        <taxon>Pterygota</taxon>
        <taxon>Neoptera</taxon>
        <taxon>Endopterygota</taxon>
        <taxon>Lepidoptera</taxon>
        <taxon>Glossata</taxon>
        <taxon>Ditrysia</taxon>
        <taxon>Papilionoidea</taxon>
        <taxon>Nymphalidae</taxon>
        <taxon>Nymphalinae</taxon>
        <taxon>Euphydryas</taxon>
    </lineage>
</organism>
<evidence type="ECO:0000256" key="1">
    <source>
        <dbReference type="SAM" id="SignalP"/>
    </source>
</evidence>
<evidence type="ECO:0008006" key="4">
    <source>
        <dbReference type="Google" id="ProtNLM"/>
    </source>
</evidence>
<dbReference type="Proteomes" id="UP001153954">
    <property type="component" value="Unassembled WGS sequence"/>
</dbReference>
<reference evidence="2" key="1">
    <citation type="submission" date="2022-03" db="EMBL/GenBank/DDBJ databases">
        <authorList>
            <person name="Tunstrom K."/>
        </authorList>
    </citation>
    <scope>NUCLEOTIDE SEQUENCE</scope>
</reference>
<evidence type="ECO:0000313" key="3">
    <source>
        <dbReference type="Proteomes" id="UP001153954"/>
    </source>
</evidence>
<keyword evidence="3" id="KW-1185">Reference proteome</keyword>
<feature type="signal peptide" evidence="1">
    <location>
        <begin position="1"/>
        <end position="18"/>
    </location>
</feature>
<keyword evidence="1" id="KW-0732">Signal</keyword>
<accession>A0AAU9TX65</accession>
<gene>
    <name evidence="2" type="ORF">EEDITHA_LOCUS7166</name>
</gene>
<protein>
    <recommendedName>
        <fullName evidence="4">Secreted protein</fullName>
    </recommendedName>
</protein>
<dbReference type="EMBL" id="CAKOGL010000010">
    <property type="protein sequence ID" value="CAH2091289.1"/>
    <property type="molecule type" value="Genomic_DNA"/>
</dbReference>
<name>A0AAU9TX65_EUPED</name>
<dbReference type="AlphaFoldDB" id="A0AAU9TX65"/>